<dbReference type="InterPro" id="IPR000086">
    <property type="entry name" value="NUDIX_hydrolase_dom"/>
</dbReference>
<proteinExistence type="predicted"/>
<evidence type="ECO:0000313" key="3">
    <source>
        <dbReference type="EMBL" id="MBP2417893.1"/>
    </source>
</evidence>
<dbReference type="Proteomes" id="UP000758168">
    <property type="component" value="Unassembled WGS sequence"/>
</dbReference>
<sequence>MTSGDGWTTCAAGHRHWGLFGAAGLLLRTPPGEPPAVALQLRAERSHHGGTWGILGGARDGDETAVEAALREAGEEATVDPALIHVEASYVDDHGGWAYTTVVATAPSAMALAPRNWESDAVRWVPLAEVDALDLHPGFGRTWPLLREVGPAPVVVVDAANVVGSRPDGWWKDRAGAAARLRDQLAAAAVTGVLGLADGAAGLRSFPRFVLVVEGRARDVGPVAGVEVVGAVGSGDDAVVEAVAGRAGDGRRVIVATADRELRERVGALSAEVLGPRGLLDLL</sequence>
<dbReference type="RefSeq" id="WP_307804186.1">
    <property type="nucleotide sequence ID" value="NZ_BAAAMH010000010.1"/>
</dbReference>
<dbReference type="SUPFAM" id="SSF55811">
    <property type="entry name" value="Nudix"/>
    <property type="match status" value="1"/>
</dbReference>
<dbReference type="EMBL" id="JAGIOB010000001">
    <property type="protein sequence ID" value="MBP2417893.1"/>
    <property type="molecule type" value="Genomic_DNA"/>
</dbReference>
<dbReference type="InterPro" id="IPR015797">
    <property type="entry name" value="NUDIX_hydrolase-like_dom_sf"/>
</dbReference>
<gene>
    <name evidence="3" type="ORF">JOF54_002815</name>
</gene>
<dbReference type="CDD" id="cd18877">
    <property type="entry name" value="NUDIX_Hydrolase"/>
    <property type="match status" value="1"/>
</dbReference>
<dbReference type="InterPro" id="IPR020084">
    <property type="entry name" value="NUDIX_hydrolase_CS"/>
</dbReference>
<keyword evidence="4" id="KW-1185">Reference proteome</keyword>
<name>A0ABS4ZA21_9ACTN</name>
<dbReference type="PROSITE" id="PS00893">
    <property type="entry name" value="NUDIX_BOX"/>
    <property type="match status" value="1"/>
</dbReference>
<evidence type="ECO:0000259" key="2">
    <source>
        <dbReference type="PROSITE" id="PS51462"/>
    </source>
</evidence>
<dbReference type="Gene3D" id="3.90.79.10">
    <property type="entry name" value="Nucleoside Triphosphate Pyrophosphohydrolase"/>
    <property type="match status" value="1"/>
</dbReference>
<protein>
    <submittedName>
        <fullName evidence="3">8-oxo-dGTP pyrophosphatase MutT (NUDIX family)</fullName>
    </submittedName>
</protein>
<reference evidence="3 4" key="1">
    <citation type="submission" date="2021-03" db="EMBL/GenBank/DDBJ databases">
        <title>Sequencing the genomes of 1000 actinobacteria strains.</title>
        <authorList>
            <person name="Klenk H.-P."/>
        </authorList>
    </citation>
    <scope>NUCLEOTIDE SEQUENCE [LARGE SCALE GENOMIC DNA]</scope>
    <source>
        <strain evidence="3 4">DSM 12936</strain>
    </source>
</reference>
<dbReference type="PROSITE" id="PS51462">
    <property type="entry name" value="NUDIX"/>
    <property type="match status" value="1"/>
</dbReference>
<evidence type="ECO:0000313" key="4">
    <source>
        <dbReference type="Proteomes" id="UP000758168"/>
    </source>
</evidence>
<feature type="domain" description="Nudix hydrolase" evidence="2">
    <location>
        <begin position="18"/>
        <end position="148"/>
    </location>
</feature>
<dbReference type="Pfam" id="PF00293">
    <property type="entry name" value="NUDIX"/>
    <property type="match status" value="1"/>
</dbReference>
<keyword evidence="1" id="KW-0378">Hydrolase</keyword>
<organism evidence="3 4">
    <name type="scientific">Microlunatus capsulatus</name>
    <dbReference type="NCBI Taxonomy" id="99117"/>
    <lineage>
        <taxon>Bacteria</taxon>
        <taxon>Bacillati</taxon>
        <taxon>Actinomycetota</taxon>
        <taxon>Actinomycetes</taxon>
        <taxon>Propionibacteriales</taxon>
        <taxon>Propionibacteriaceae</taxon>
        <taxon>Microlunatus</taxon>
    </lineage>
</organism>
<comment type="caution">
    <text evidence="3">The sequence shown here is derived from an EMBL/GenBank/DDBJ whole genome shotgun (WGS) entry which is preliminary data.</text>
</comment>
<evidence type="ECO:0000256" key="1">
    <source>
        <dbReference type="ARBA" id="ARBA00022801"/>
    </source>
</evidence>
<accession>A0ABS4ZA21</accession>